<evidence type="ECO:0000256" key="1">
    <source>
        <dbReference type="ARBA" id="ARBA00004141"/>
    </source>
</evidence>
<proteinExistence type="predicted"/>
<protein>
    <submittedName>
        <fullName evidence="6">NADH-ubiquinone oxidoreductase chain H</fullName>
    </submittedName>
</protein>
<dbReference type="AlphaFoldDB" id="A0A410P4D6"/>
<sequence>MNALFLILIFPGFLFLALFGLFAEFIDRKLYARMQNRQGPPWFQPLADFIKLLGKEDIVPDEANVRMFRLMPLFALTAVVSSIIYIPLWKTGALYSFSGDLVVVLYLLTLPTLTFFIGGWYSTSLYARIGSVRSLTQMFAYEVPLFMGLFSPALLADSWTLSDISRFYIDHPMYCFFNLIGFGVALVALLGKLEKAPFDIPEAETEIVAGTFTEYSGRLYAFFRLAIDIEMVVGASLLAAVFLPFGLKDEAAIGFLIYILKVVLVVFLLTLARTIFARLRIDQMVRFCWKYLVPLALLQLLIVLFLKGVLLQ</sequence>
<keyword evidence="2 5" id="KW-0812">Transmembrane</keyword>
<accession>A0A410P4D6</accession>
<dbReference type="GO" id="GO:0005886">
    <property type="term" value="C:plasma membrane"/>
    <property type="evidence" value="ECO:0007669"/>
    <property type="project" value="TreeGrafter"/>
</dbReference>
<dbReference type="KEGG" id="vai:BU251_04510"/>
<dbReference type="EMBL" id="CP019384">
    <property type="protein sequence ID" value="QAT17049.1"/>
    <property type="molecule type" value="Genomic_DNA"/>
</dbReference>
<dbReference type="Pfam" id="PF00146">
    <property type="entry name" value="NADHdh"/>
    <property type="match status" value="1"/>
</dbReference>
<dbReference type="PANTHER" id="PTHR43359:SF1">
    <property type="entry name" value="FORMATE HYDROGENLYASE SUBUNIT 4-RELATED"/>
    <property type="match status" value="1"/>
</dbReference>
<keyword evidence="6" id="KW-0830">Ubiquinone</keyword>
<dbReference type="InterPro" id="IPR052561">
    <property type="entry name" value="ComplexI_Subunit1"/>
</dbReference>
<keyword evidence="3 5" id="KW-1133">Transmembrane helix</keyword>
<evidence type="ECO:0000313" key="7">
    <source>
        <dbReference type="Proteomes" id="UP000287243"/>
    </source>
</evidence>
<comment type="subcellular location">
    <subcellularLocation>
        <location evidence="1">Membrane</location>
        <topology evidence="1">Multi-pass membrane protein</topology>
    </subcellularLocation>
</comment>
<feature type="transmembrane region" description="Helical" evidence="5">
    <location>
        <begin position="139"/>
        <end position="159"/>
    </location>
</feature>
<reference evidence="6 7" key="1">
    <citation type="submission" date="2017-01" db="EMBL/GenBank/DDBJ databases">
        <title>First insights into the biology of 'candidatus Vampirococcus archaeovorus'.</title>
        <authorList>
            <person name="Kizina J."/>
            <person name="Jordan S."/>
            <person name="Stueber K."/>
            <person name="Reinhardt R."/>
            <person name="Harder J."/>
        </authorList>
    </citation>
    <scope>NUCLEOTIDE SEQUENCE [LARGE SCALE GENOMIC DNA]</scope>
    <source>
        <strain evidence="6 7">LiM</strain>
    </source>
</reference>
<feature type="transmembrane region" description="Helical" evidence="5">
    <location>
        <begin position="251"/>
        <end position="276"/>
    </location>
</feature>
<dbReference type="RefSeq" id="WP_228767770.1">
    <property type="nucleotide sequence ID" value="NZ_CP019384.1"/>
</dbReference>
<feature type="transmembrane region" description="Helical" evidence="5">
    <location>
        <begin position="70"/>
        <end position="89"/>
    </location>
</feature>
<feature type="transmembrane region" description="Helical" evidence="5">
    <location>
        <begin position="171"/>
        <end position="190"/>
    </location>
</feature>
<evidence type="ECO:0000256" key="4">
    <source>
        <dbReference type="ARBA" id="ARBA00023136"/>
    </source>
</evidence>
<feature type="transmembrane region" description="Helical" evidence="5">
    <location>
        <begin position="101"/>
        <end position="127"/>
    </location>
</feature>
<name>A0A410P4D6_VELA1</name>
<dbReference type="Proteomes" id="UP000287243">
    <property type="component" value="Chromosome"/>
</dbReference>
<evidence type="ECO:0000256" key="3">
    <source>
        <dbReference type="ARBA" id="ARBA00022989"/>
    </source>
</evidence>
<dbReference type="PROSITE" id="PS00668">
    <property type="entry name" value="COMPLEX1_ND1_2"/>
    <property type="match status" value="1"/>
</dbReference>
<feature type="transmembrane region" description="Helical" evidence="5">
    <location>
        <begin position="288"/>
        <end position="310"/>
    </location>
</feature>
<dbReference type="InterPro" id="IPR001694">
    <property type="entry name" value="NADH_UbQ_OxRdtase_su1/FPO"/>
</dbReference>
<evidence type="ECO:0000313" key="6">
    <source>
        <dbReference type="EMBL" id="QAT17049.1"/>
    </source>
</evidence>
<organism evidence="6 7">
    <name type="scientific">Velamenicoccus archaeovorus</name>
    <dbReference type="NCBI Taxonomy" id="1930593"/>
    <lineage>
        <taxon>Bacteria</taxon>
        <taxon>Pseudomonadati</taxon>
        <taxon>Candidatus Omnitrophota</taxon>
        <taxon>Candidatus Velamenicoccus</taxon>
    </lineage>
</organism>
<dbReference type="PANTHER" id="PTHR43359">
    <property type="entry name" value="FORMATE HYDROGENLYASE SUBUNIT 4"/>
    <property type="match status" value="1"/>
</dbReference>
<feature type="transmembrane region" description="Helical" evidence="5">
    <location>
        <begin position="225"/>
        <end position="245"/>
    </location>
</feature>
<keyword evidence="7" id="KW-1185">Reference proteome</keyword>
<dbReference type="InterPro" id="IPR018086">
    <property type="entry name" value="NADH_UbQ_OxRdtase_su1_CS"/>
</dbReference>
<gene>
    <name evidence="6" type="ORF">BU251_04510</name>
</gene>
<feature type="transmembrane region" description="Helical" evidence="5">
    <location>
        <begin position="6"/>
        <end position="26"/>
    </location>
</feature>
<evidence type="ECO:0000256" key="2">
    <source>
        <dbReference type="ARBA" id="ARBA00022692"/>
    </source>
</evidence>
<keyword evidence="4 5" id="KW-0472">Membrane</keyword>
<evidence type="ECO:0000256" key="5">
    <source>
        <dbReference type="SAM" id="Phobius"/>
    </source>
</evidence>